<keyword evidence="13 15" id="KW-1015">Disulfide bond</keyword>
<keyword evidence="7" id="KW-0037">Angiogenesis</keyword>
<dbReference type="InterPro" id="IPR003410">
    <property type="entry name" value="HYR_dom"/>
</dbReference>
<proteinExistence type="predicted"/>
<evidence type="ECO:0000256" key="8">
    <source>
        <dbReference type="ARBA" id="ARBA00022659"/>
    </source>
</evidence>
<keyword evidence="6" id="KW-0964">Secreted</keyword>
<feature type="domain" description="Sushi" evidence="18">
    <location>
        <begin position="117"/>
        <end position="175"/>
    </location>
</feature>
<dbReference type="GO" id="GO:0009986">
    <property type="term" value="C:cell surface"/>
    <property type="evidence" value="ECO:0007669"/>
    <property type="project" value="UniProtKB-SubCell"/>
</dbReference>
<evidence type="ECO:0000313" key="20">
    <source>
        <dbReference type="RefSeq" id="XP_012674872.1"/>
    </source>
</evidence>
<evidence type="ECO:0000259" key="17">
    <source>
        <dbReference type="PROSITE" id="PS50825"/>
    </source>
</evidence>
<dbReference type="PROSITE" id="PS50825">
    <property type="entry name" value="HYR"/>
    <property type="match status" value="1"/>
</dbReference>
<keyword evidence="11" id="KW-0130">Cell adhesion</keyword>
<dbReference type="Proteomes" id="UP000515152">
    <property type="component" value="Chromosome 20"/>
</dbReference>
<dbReference type="RefSeq" id="XP_012674872.1">
    <property type="nucleotide sequence ID" value="XM_012819418.3"/>
</dbReference>
<evidence type="ECO:0000256" key="2">
    <source>
        <dbReference type="ARBA" id="ARBA00004496"/>
    </source>
</evidence>
<feature type="disulfide bond" evidence="15">
    <location>
        <begin position="146"/>
        <end position="173"/>
    </location>
</feature>
<reference evidence="20" key="1">
    <citation type="submission" date="2025-08" db="UniProtKB">
        <authorList>
            <consortium name="RefSeq"/>
        </authorList>
    </citation>
    <scope>IDENTIFICATION</scope>
</reference>
<keyword evidence="9 16" id="KW-0732">Signal</keyword>
<accession>A0A6P3VKP6</accession>
<sequence>MAKLYIILLFEAQFVSWICGHYTEVTSHSNNNEVLHEEEEETYYTPRLDYNNPRWCHTLTLPNGDVSCSSPRHRNHYSSLGTRCELSCDRGYKLVGRLSLQCMDNRRWSGTAHCRRVRCHVLPVIQYGTFHCSDSVMVDSRCEYLCHPGYQLEGDRVRICQTDGSWTGAEPICADHESPKIKCPMSKVKVAEPGKLTARVSWDRPHTSDTSGKTVDLMRVGPESGSTLAEGIHIVRYRVYDQARNRAACKFTVHVEVRKCPPLKQPLHGYLTCSSDKNNYGATCEYHCDSGYERSGTTTRVCRFDRSWSDELPQCVLMQIKTDVKTAAALLDQFHEKRRLLVVSTPNVANQYYKLQNIMIQKADCGLDLRRVTVIELLGVEPRQVGRIKGHYLDSQVIEGLRQALHISTSYFTMVLVDEYGVDRERFMNPTTSMELYAYIEDYLLEEEERERLEIDRDLCE</sequence>
<dbReference type="Gene3D" id="2.10.70.10">
    <property type="entry name" value="Complement Module, domain 1"/>
    <property type="match status" value="3"/>
</dbReference>
<dbReference type="InterPro" id="IPR035976">
    <property type="entry name" value="Sushi/SCR/CCP_sf"/>
</dbReference>
<dbReference type="Pfam" id="PF00084">
    <property type="entry name" value="Sushi"/>
    <property type="match status" value="3"/>
</dbReference>
<organism evidence="19 20">
    <name type="scientific">Clupea harengus</name>
    <name type="common">Atlantic herring</name>
    <dbReference type="NCBI Taxonomy" id="7950"/>
    <lineage>
        <taxon>Eukaryota</taxon>
        <taxon>Metazoa</taxon>
        <taxon>Chordata</taxon>
        <taxon>Craniata</taxon>
        <taxon>Vertebrata</taxon>
        <taxon>Euteleostomi</taxon>
        <taxon>Actinopterygii</taxon>
        <taxon>Neopterygii</taxon>
        <taxon>Teleostei</taxon>
        <taxon>Clupei</taxon>
        <taxon>Clupeiformes</taxon>
        <taxon>Clupeoidei</taxon>
        <taxon>Clupeidae</taxon>
        <taxon>Clupea</taxon>
    </lineage>
</organism>
<evidence type="ECO:0000256" key="1">
    <source>
        <dbReference type="ARBA" id="ARBA00004241"/>
    </source>
</evidence>
<feature type="domain" description="HYR" evidence="17">
    <location>
        <begin position="174"/>
        <end position="257"/>
    </location>
</feature>
<protein>
    <recommendedName>
        <fullName evidence="4">Sushi repeat-containing protein SRPX2</fullName>
    </recommendedName>
</protein>
<dbReference type="GO" id="GO:0005102">
    <property type="term" value="F:signaling receptor binding"/>
    <property type="evidence" value="ECO:0007669"/>
    <property type="project" value="TreeGrafter"/>
</dbReference>
<comment type="subcellular location">
    <subcellularLocation>
        <location evidence="1">Cell surface</location>
    </subcellularLocation>
    <subcellularLocation>
        <location evidence="2">Cytoplasm</location>
    </subcellularLocation>
    <subcellularLocation>
        <location evidence="3">Secreted</location>
    </subcellularLocation>
    <subcellularLocation>
        <location evidence="14">Synapse</location>
    </subcellularLocation>
</comment>
<comment type="caution">
    <text evidence="15">Lacks conserved residue(s) required for the propagation of feature annotation.</text>
</comment>
<feature type="signal peptide" evidence="16">
    <location>
        <begin position="1"/>
        <end position="20"/>
    </location>
</feature>
<dbReference type="CTD" id="27286"/>
<dbReference type="OrthoDB" id="6136178at2759"/>
<dbReference type="PROSITE" id="PS50923">
    <property type="entry name" value="SUSHI"/>
    <property type="match status" value="3"/>
</dbReference>
<keyword evidence="5" id="KW-0963">Cytoplasm</keyword>
<dbReference type="Pfam" id="PF13778">
    <property type="entry name" value="DUF4174"/>
    <property type="match status" value="1"/>
</dbReference>
<evidence type="ECO:0000256" key="6">
    <source>
        <dbReference type="ARBA" id="ARBA00022525"/>
    </source>
</evidence>
<dbReference type="GeneID" id="105893078"/>
<evidence type="ECO:0000259" key="18">
    <source>
        <dbReference type="PROSITE" id="PS50923"/>
    </source>
</evidence>
<dbReference type="AlphaFoldDB" id="A0A6P3VKP6"/>
<evidence type="ECO:0000256" key="11">
    <source>
        <dbReference type="ARBA" id="ARBA00022889"/>
    </source>
</evidence>
<evidence type="ECO:0000256" key="9">
    <source>
        <dbReference type="ARBA" id="ARBA00022729"/>
    </source>
</evidence>
<feature type="domain" description="Sushi" evidence="18">
    <location>
        <begin position="258"/>
        <end position="317"/>
    </location>
</feature>
<dbReference type="SUPFAM" id="SSF57535">
    <property type="entry name" value="Complement control module/SCR domain"/>
    <property type="match status" value="3"/>
</dbReference>
<evidence type="ECO:0000256" key="16">
    <source>
        <dbReference type="SAM" id="SignalP"/>
    </source>
</evidence>
<keyword evidence="8 15" id="KW-0768">Sushi</keyword>
<dbReference type="InterPro" id="IPR025232">
    <property type="entry name" value="DUF4174"/>
</dbReference>
<keyword evidence="19" id="KW-1185">Reference proteome</keyword>
<dbReference type="CDD" id="cd00033">
    <property type="entry name" value="CCP"/>
    <property type="match status" value="3"/>
</dbReference>
<dbReference type="GO" id="GO:0045202">
    <property type="term" value="C:synapse"/>
    <property type="evidence" value="ECO:0007669"/>
    <property type="project" value="UniProtKB-SubCell"/>
</dbReference>
<dbReference type="InterPro" id="IPR043555">
    <property type="entry name" value="SRPX-like"/>
</dbReference>
<dbReference type="InterPro" id="IPR000436">
    <property type="entry name" value="Sushi_SCR_CCP_dom"/>
</dbReference>
<keyword evidence="12" id="KW-0770">Synapse</keyword>
<evidence type="ECO:0000313" key="19">
    <source>
        <dbReference type="Proteomes" id="UP000515152"/>
    </source>
</evidence>
<dbReference type="GO" id="GO:0090050">
    <property type="term" value="P:positive regulation of cell migration involved in sprouting angiogenesis"/>
    <property type="evidence" value="ECO:0007669"/>
    <property type="project" value="TreeGrafter"/>
</dbReference>
<dbReference type="PANTHER" id="PTHR46343">
    <property type="entry name" value="HYR DOMAIN-CONTAINING PROTEIN"/>
    <property type="match status" value="1"/>
</dbReference>
<evidence type="ECO:0000256" key="12">
    <source>
        <dbReference type="ARBA" id="ARBA00023018"/>
    </source>
</evidence>
<evidence type="ECO:0000256" key="7">
    <source>
        <dbReference type="ARBA" id="ARBA00022657"/>
    </source>
</evidence>
<dbReference type="SMART" id="SM00032">
    <property type="entry name" value="CCP"/>
    <property type="match status" value="3"/>
</dbReference>
<dbReference type="KEGG" id="char:105893078"/>
<evidence type="ECO:0000256" key="3">
    <source>
        <dbReference type="ARBA" id="ARBA00004613"/>
    </source>
</evidence>
<evidence type="ECO:0000256" key="14">
    <source>
        <dbReference type="ARBA" id="ARBA00034103"/>
    </source>
</evidence>
<feature type="disulfide bond" evidence="15">
    <location>
        <begin position="288"/>
        <end position="315"/>
    </location>
</feature>
<evidence type="ECO:0000256" key="13">
    <source>
        <dbReference type="ARBA" id="ARBA00023157"/>
    </source>
</evidence>
<dbReference type="Pfam" id="PF02494">
    <property type="entry name" value="HYR"/>
    <property type="match status" value="1"/>
</dbReference>
<evidence type="ECO:0000256" key="5">
    <source>
        <dbReference type="ARBA" id="ARBA00022490"/>
    </source>
</evidence>
<dbReference type="GO" id="GO:0051965">
    <property type="term" value="P:positive regulation of synapse assembly"/>
    <property type="evidence" value="ECO:0007669"/>
    <property type="project" value="TreeGrafter"/>
</dbReference>
<evidence type="ECO:0000256" key="4">
    <source>
        <dbReference type="ARBA" id="ARBA00014594"/>
    </source>
</evidence>
<evidence type="ECO:0000256" key="10">
    <source>
        <dbReference type="ARBA" id="ARBA00022737"/>
    </source>
</evidence>
<gene>
    <name evidence="20" type="primary">srpx2</name>
</gene>
<dbReference type="GO" id="GO:0005576">
    <property type="term" value="C:extracellular region"/>
    <property type="evidence" value="ECO:0007669"/>
    <property type="project" value="UniProtKB-SubCell"/>
</dbReference>
<keyword evidence="10" id="KW-0677">Repeat</keyword>
<evidence type="ECO:0000256" key="15">
    <source>
        <dbReference type="PROSITE-ProRule" id="PRU00302"/>
    </source>
</evidence>
<name>A0A6P3VKP6_CLUHA</name>
<dbReference type="PANTHER" id="PTHR46343:SF3">
    <property type="entry name" value="SUSHI REPEAT-CONTAINING PROTEIN SRPX2"/>
    <property type="match status" value="1"/>
</dbReference>
<feature type="domain" description="Sushi" evidence="18">
    <location>
        <begin position="66"/>
        <end position="116"/>
    </location>
</feature>
<dbReference type="GO" id="GO:0001525">
    <property type="term" value="P:angiogenesis"/>
    <property type="evidence" value="ECO:0007669"/>
    <property type="project" value="UniProtKB-KW"/>
</dbReference>
<feature type="chain" id="PRO_5027664161" description="Sushi repeat-containing protein SRPX2" evidence="16">
    <location>
        <begin position="21"/>
        <end position="461"/>
    </location>
</feature>
<dbReference type="GO" id="GO:0005737">
    <property type="term" value="C:cytoplasm"/>
    <property type="evidence" value="ECO:0007669"/>
    <property type="project" value="UniProtKB-SubCell"/>
</dbReference>
<dbReference type="GO" id="GO:0098609">
    <property type="term" value="P:cell-cell adhesion"/>
    <property type="evidence" value="ECO:0007669"/>
    <property type="project" value="TreeGrafter"/>
</dbReference>